<evidence type="ECO:0000256" key="1">
    <source>
        <dbReference type="SAM" id="MobiDB-lite"/>
    </source>
</evidence>
<dbReference type="Proteomes" id="UP000822688">
    <property type="component" value="Chromosome 6"/>
</dbReference>
<gene>
    <name evidence="3" type="ORF">KC19_6G160700</name>
</gene>
<proteinExistence type="predicted"/>
<accession>A0A8T0HF54</accession>
<evidence type="ECO:0000313" key="3">
    <source>
        <dbReference type="EMBL" id="KAG0570411.1"/>
    </source>
</evidence>
<keyword evidence="4" id="KW-1185">Reference proteome</keyword>
<feature type="compositionally biased region" description="Basic and acidic residues" evidence="1">
    <location>
        <begin position="94"/>
        <end position="107"/>
    </location>
</feature>
<dbReference type="AlphaFoldDB" id="A0A8T0HF54"/>
<dbReference type="PANTHER" id="PTHR48468">
    <property type="entry name" value="PLASTOCYANIN-LIKE DOMAIN-CONTAINING PROTEIN"/>
    <property type="match status" value="1"/>
</dbReference>
<feature type="domain" description="DUF7748" evidence="2">
    <location>
        <begin position="17"/>
        <end position="105"/>
    </location>
</feature>
<sequence length="134" mass="14442">MSVSIWSTSSFRKMTTSTQIANATTQTVRVQVGSARYASDVATIVPGGKHSVAVDFNATYREYIIGIDASGLAKIVVSSDDLCDNKGITIKEENGKLNLEKEPRQSDTAESAGSASQTAKKAKWIPAWLSRSER</sequence>
<dbReference type="Pfam" id="PF24928">
    <property type="entry name" value="DUF7748"/>
    <property type="match status" value="1"/>
</dbReference>
<name>A0A8T0HF54_CERPU</name>
<reference evidence="3 4" key="1">
    <citation type="submission" date="2020-06" db="EMBL/GenBank/DDBJ databases">
        <title>WGS assembly of Ceratodon purpureus strain R40.</title>
        <authorList>
            <person name="Carey S.B."/>
            <person name="Jenkins J."/>
            <person name="Shu S."/>
            <person name="Lovell J.T."/>
            <person name="Sreedasyam A."/>
            <person name="Maumus F."/>
            <person name="Tiley G.P."/>
            <person name="Fernandez-Pozo N."/>
            <person name="Barry K."/>
            <person name="Chen C."/>
            <person name="Wang M."/>
            <person name="Lipzen A."/>
            <person name="Daum C."/>
            <person name="Saski C.A."/>
            <person name="Payton A.C."/>
            <person name="Mcbreen J.C."/>
            <person name="Conrad R.E."/>
            <person name="Kollar L.M."/>
            <person name="Olsson S."/>
            <person name="Huttunen S."/>
            <person name="Landis J.B."/>
            <person name="Wickett N.J."/>
            <person name="Johnson M.G."/>
            <person name="Rensing S.A."/>
            <person name="Grimwood J."/>
            <person name="Schmutz J."/>
            <person name="Mcdaniel S.F."/>
        </authorList>
    </citation>
    <scope>NUCLEOTIDE SEQUENCE [LARGE SCALE GENOMIC DNA]</scope>
    <source>
        <strain evidence="3 4">R40</strain>
    </source>
</reference>
<organism evidence="3 4">
    <name type="scientific">Ceratodon purpureus</name>
    <name type="common">Fire moss</name>
    <name type="synonym">Dicranum purpureum</name>
    <dbReference type="NCBI Taxonomy" id="3225"/>
    <lineage>
        <taxon>Eukaryota</taxon>
        <taxon>Viridiplantae</taxon>
        <taxon>Streptophyta</taxon>
        <taxon>Embryophyta</taxon>
        <taxon>Bryophyta</taxon>
        <taxon>Bryophytina</taxon>
        <taxon>Bryopsida</taxon>
        <taxon>Dicranidae</taxon>
        <taxon>Pseudoditrichales</taxon>
        <taxon>Ditrichaceae</taxon>
        <taxon>Ceratodon</taxon>
    </lineage>
</organism>
<dbReference type="PANTHER" id="PTHR48468:SF1">
    <property type="entry name" value="PLASTOCYANIN-LIKE DOMAIN-CONTAINING PROTEIN"/>
    <property type="match status" value="1"/>
</dbReference>
<feature type="compositionally biased region" description="Polar residues" evidence="1">
    <location>
        <begin position="108"/>
        <end position="119"/>
    </location>
</feature>
<feature type="region of interest" description="Disordered" evidence="1">
    <location>
        <begin position="94"/>
        <end position="134"/>
    </location>
</feature>
<evidence type="ECO:0000259" key="2">
    <source>
        <dbReference type="Pfam" id="PF24928"/>
    </source>
</evidence>
<dbReference type="EMBL" id="CM026427">
    <property type="protein sequence ID" value="KAG0570411.1"/>
    <property type="molecule type" value="Genomic_DNA"/>
</dbReference>
<evidence type="ECO:0000313" key="4">
    <source>
        <dbReference type="Proteomes" id="UP000822688"/>
    </source>
</evidence>
<dbReference type="InterPro" id="IPR056650">
    <property type="entry name" value="DUF7748"/>
</dbReference>
<comment type="caution">
    <text evidence="3">The sequence shown here is derived from an EMBL/GenBank/DDBJ whole genome shotgun (WGS) entry which is preliminary data.</text>
</comment>
<protein>
    <recommendedName>
        <fullName evidence="2">DUF7748 domain-containing protein</fullName>
    </recommendedName>
</protein>